<organism evidence="2 3">
    <name type="scientific">Methylohalomonas lacus</name>
    <dbReference type="NCBI Taxonomy" id="398773"/>
    <lineage>
        <taxon>Bacteria</taxon>
        <taxon>Pseudomonadati</taxon>
        <taxon>Pseudomonadota</taxon>
        <taxon>Gammaproteobacteria</taxon>
        <taxon>Methylohalomonadales</taxon>
        <taxon>Methylohalomonadaceae</taxon>
        <taxon>Methylohalomonas</taxon>
    </lineage>
</organism>
<sequence length="332" mass="37809">MLRYIISVILLLVGVGLECLALVDLLHLIAVANAVAWQPFWLHLLAALLATAAGARLVPQRYRQGSDAGMIYLFSMALFIPLLGVLIITLSLLPGLWTTREPLPKIWEERRIPDLAMRTLNIHTDTMFMRDGLMSSLLNIKDPDYRQEVISSCQYLNRRQAVPILRAAMADPAEEVRLQAFAMISKYEKQLEEQVNDLEKKVEHNRADDRAQEMLARLYWEYNYLDLARSTLTDFFMHKAMSHLEQALALVPNSGRWLMLTRISTSLGEFEKAQQAIVEAGKLGLDQDHLAPYQAELSFRRGNYRDIPSDLDSLSEQARNNPTLAPVVAYWT</sequence>
<evidence type="ECO:0000256" key="1">
    <source>
        <dbReference type="SAM" id="Phobius"/>
    </source>
</evidence>
<dbReference type="Proteomes" id="UP001204445">
    <property type="component" value="Unassembled WGS sequence"/>
</dbReference>
<keyword evidence="3" id="KW-1185">Reference proteome</keyword>
<dbReference type="Pfam" id="PF13646">
    <property type="entry name" value="HEAT_2"/>
    <property type="match status" value="1"/>
</dbReference>
<proteinExistence type="predicted"/>
<evidence type="ECO:0000313" key="3">
    <source>
        <dbReference type="Proteomes" id="UP001204445"/>
    </source>
</evidence>
<dbReference type="InterPro" id="IPR011990">
    <property type="entry name" value="TPR-like_helical_dom_sf"/>
</dbReference>
<dbReference type="Gene3D" id="1.25.40.10">
    <property type="entry name" value="Tetratricopeptide repeat domain"/>
    <property type="match status" value="1"/>
</dbReference>
<keyword evidence="1" id="KW-0812">Transmembrane</keyword>
<dbReference type="InterPro" id="IPR016024">
    <property type="entry name" value="ARM-type_fold"/>
</dbReference>
<name>A0AAE3L3Y7_9GAMM</name>
<accession>A0AAE3L3Y7</accession>
<dbReference type="AlphaFoldDB" id="A0AAE3L3Y7"/>
<gene>
    <name evidence="2" type="ORF">J2T55_001016</name>
</gene>
<dbReference type="SUPFAM" id="SSF48371">
    <property type="entry name" value="ARM repeat"/>
    <property type="match status" value="1"/>
</dbReference>
<reference evidence="2" key="1">
    <citation type="submission" date="2022-08" db="EMBL/GenBank/DDBJ databases">
        <title>Genomic Encyclopedia of Type Strains, Phase III (KMG-III): the genomes of soil and plant-associated and newly described type strains.</title>
        <authorList>
            <person name="Whitman W."/>
        </authorList>
    </citation>
    <scope>NUCLEOTIDE SEQUENCE</scope>
    <source>
        <strain evidence="2">HMT 1</strain>
    </source>
</reference>
<comment type="caution">
    <text evidence="2">The sequence shown here is derived from an EMBL/GenBank/DDBJ whole genome shotgun (WGS) entry which is preliminary data.</text>
</comment>
<keyword evidence="1" id="KW-1133">Transmembrane helix</keyword>
<feature type="transmembrane region" description="Helical" evidence="1">
    <location>
        <begin position="70"/>
        <end position="97"/>
    </location>
</feature>
<evidence type="ECO:0000313" key="2">
    <source>
        <dbReference type="EMBL" id="MCS3903008.1"/>
    </source>
</evidence>
<feature type="transmembrane region" description="Helical" evidence="1">
    <location>
        <begin position="40"/>
        <end position="58"/>
    </location>
</feature>
<keyword evidence="1" id="KW-0472">Membrane</keyword>
<dbReference type="EMBL" id="JANUCT010000005">
    <property type="protein sequence ID" value="MCS3903008.1"/>
    <property type="molecule type" value="Genomic_DNA"/>
</dbReference>
<dbReference type="RefSeq" id="WP_259054614.1">
    <property type="nucleotide sequence ID" value="NZ_JANUCT010000005.1"/>
</dbReference>
<protein>
    <submittedName>
        <fullName evidence="2">Tetratricopeptide (TPR) repeat protein</fullName>
    </submittedName>
</protein>